<evidence type="ECO:0000313" key="1">
    <source>
        <dbReference type="EMBL" id="KAH3883065.1"/>
    </source>
</evidence>
<gene>
    <name evidence="1" type="ORF">DPMN_007013</name>
</gene>
<dbReference type="AlphaFoldDB" id="A0A9D4RXX4"/>
<dbReference type="EMBL" id="JAIWYP010000001">
    <property type="protein sequence ID" value="KAH3883065.1"/>
    <property type="molecule type" value="Genomic_DNA"/>
</dbReference>
<proteinExistence type="predicted"/>
<reference evidence="1" key="1">
    <citation type="journal article" date="2019" name="bioRxiv">
        <title>The Genome of the Zebra Mussel, Dreissena polymorpha: A Resource for Invasive Species Research.</title>
        <authorList>
            <person name="McCartney M.A."/>
            <person name="Auch B."/>
            <person name="Kono T."/>
            <person name="Mallez S."/>
            <person name="Zhang Y."/>
            <person name="Obille A."/>
            <person name="Becker A."/>
            <person name="Abrahante J.E."/>
            <person name="Garbe J."/>
            <person name="Badalamenti J.P."/>
            <person name="Herman A."/>
            <person name="Mangelson H."/>
            <person name="Liachko I."/>
            <person name="Sullivan S."/>
            <person name="Sone E.D."/>
            <person name="Koren S."/>
            <person name="Silverstein K.A.T."/>
            <person name="Beckman K.B."/>
            <person name="Gohl D.M."/>
        </authorList>
    </citation>
    <scope>NUCLEOTIDE SEQUENCE</scope>
    <source>
        <strain evidence="1">Duluth1</strain>
        <tissue evidence="1">Whole animal</tissue>
    </source>
</reference>
<name>A0A9D4RXX4_DREPO</name>
<comment type="caution">
    <text evidence="1">The sequence shown here is derived from an EMBL/GenBank/DDBJ whole genome shotgun (WGS) entry which is preliminary data.</text>
</comment>
<organism evidence="1 2">
    <name type="scientific">Dreissena polymorpha</name>
    <name type="common">Zebra mussel</name>
    <name type="synonym">Mytilus polymorpha</name>
    <dbReference type="NCBI Taxonomy" id="45954"/>
    <lineage>
        <taxon>Eukaryota</taxon>
        <taxon>Metazoa</taxon>
        <taxon>Spiralia</taxon>
        <taxon>Lophotrochozoa</taxon>
        <taxon>Mollusca</taxon>
        <taxon>Bivalvia</taxon>
        <taxon>Autobranchia</taxon>
        <taxon>Heteroconchia</taxon>
        <taxon>Euheterodonta</taxon>
        <taxon>Imparidentia</taxon>
        <taxon>Neoheterodontei</taxon>
        <taxon>Myida</taxon>
        <taxon>Dreissenoidea</taxon>
        <taxon>Dreissenidae</taxon>
        <taxon>Dreissena</taxon>
    </lineage>
</organism>
<reference evidence="1" key="2">
    <citation type="submission" date="2020-11" db="EMBL/GenBank/DDBJ databases">
        <authorList>
            <person name="McCartney M.A."/>
            <person name="Auch B."/>
            <person name="Kono T."/>
            <person name="Mallez S."/>
            <person name="Becker A."/>
            <person name="Gohl D.M."/>
            <person name="Silverstein K.A.T."/>
            <person name="Koren S."/>
            <person name="Bechman K.B."/>
            <person name="Herman A."/>
            <person name="Abrahante J.E."/>
            <person name="Garbe J."/>
        </authorList>
    </citation>
    <scope>NUCLEOTIDE SEQUENCE</scope>
    <source>
        <strain evidence="1">Duluth1</strain>
        <tissue evidence="1">Whole animal</tissue>
    </source>
</reference>
<protein>
    <submittedName>
        <fullName evidence="1">Uncharacterized protein</fullName>
    </submittedName>
</protein>
<evidence type="ECO:0000313" key="2">
    <source>
        <dbReference type="Proteomes" id="UP000828390"/>
    </source>
</evidence>
<keyword evidence="2" id="KW-1185">Reference proteome</keyword>
<dbReference type="Proteomes" id="UP000828390">
    <property type="component" value="Unassembled WGS sequence"/>
</dbReference>
<sequence length="83" mass="9595">MIEVRGPHYEYCCERIVSLHQAKVIKDKSLDFDDPQMENLRYLEDSVGKRLSLFACVRKAIRTMLLQSSIVLSAQVFGAWPIH</sequence>
<accession>A0A9D4RXX4</accession>